<protein>
    <submittedName>
        <fullName evidence="2">Uncharacterized protein</fullName>
    </submittedName>
</protein>
<evidence type="ECO:0000313" key="3">
    <source>
        <dbReference type="Proteomes" id="UP001160148"/>
    </source>
</evidence>
<organism evidence="2 3">
    <name type="scientific">Macrosiphum euphorbiae</name>
    <name type="common">potato aphid</name>
    <dbReference type="NCBI Taxonomy" id="13131"/>
    <lineage>
        <taxon>Eukaryota</taxon>
        <taxon>Metazoa</taxon>
        <taxon>Ecdysozoa</taxon>
        <taxon>Arthropoda</taxon>
        <taxon>Hexapoda</taxon>
        <taxon>Insecta</taxon>
        <taxon>Pterygota</taxon>
        <taxon>Neoptera</taxon>
        <taxon>Paraneoptera</taxon>
        <taxon>Hemiptera</taxon>
        <taxon>Sternorrhyncha</taxon>
        <taxon>Aphidomorpha</taxon>
        <taxon>Aphidoidea</taxon>
        <taxon>Aphididae</taxon>
        <taxon>Macrosiphini</taxon>
        <taxon>Macrosiphum</taxon>
    </lineage>
</organism>
<proteinExistence type="predicted"/>
<dbReference type="AlphaFoldDB" id="A0AAV0VPA6"/>
<gene>
    <name evidence="2" type="ORF">MEUPH1_LOCUS1844</name>
</gene>
<evidence type="ECO:0000313" key="2">
    <source>
        <dbReference type="EMBL" id="CAI6344747.1"/>
    </source>
</evidence>
<keyword evidence="3" id="KW-1185">Reference proteome</keyword>
<evidence type="ECO:0000256" key="1">
    <source>
        <dbReference type="SAM" id="MobiDB-lite"/>
    </source>
</evidence>
<comment type="caution">
    <text evidence="2">The sequence shown here is derived from an EMBL/GenBank/DDBJ whole genome shotgun (WGS) entry which is preliminary data.</text>
</comment>
<dbReference type="EMBL" id="CARXXK010000001">
    <property type="protein sequence ID" value="CAI6344747.1"/>
    <property type="molecule type" value="Genomic_DNA"/>
</dbReference>
<reference evidence="2 3" key="1">
    <citation type="submission" date="2023-01" db="EMBL/GenBank/DDBJ databases">
        <authorList>
            <person name="Whitehead M."/>
        </authorList>
    </citation>
    <scope>NUCLEOTIDE SEQUENCE [LARGE SCALE GENOMIC DNA]</scope>
</reference>
<name>A0AAV0VPA6_9HEMI</name>
<accession>A0AAV0VPA6</accession>
<sequence>MNPVENKSLSAETEQMNRVFAELRAAKFNFPRGWNVDRNIAVTEQPSRRYDSEPHVSAQPSRTNVKDAVDIAVTEQPSRRHDSEPHVSAQPSRTNVQDAVDIAAGADRPTHSLYRSDAEIMGLDLFGEPAAAPVYRQIRLPNYAGPAFRSAMAIVDAAFNRPLLLSVDNVVVNPSAVLNTPPSTPKVLRRLADCQVLAGRDGDVARRRWSSARNITLPLELETENGTRRADHSPEAKGNRLTLWSRTKRFIHRMFCCGV</sequence>
<feature type="region of interest" description="Disordered" evidence="1">
    <location>
        <begin position="45"/>
        <end position="64"/>
    </location>
</feature>
<dbReference type="Proteomes" id="UP001160148">
    <property type="component" value="Unassembled WGS sequence"/>
</dbReference>
<feature type="region of interest" description="Disordered" evidence="1">
    <location>
        <begin position="75"/>
        <end position="94"/>
    </location>
</feature>